<organism evidence="3 4">
    <name type="scientific">Owenia fusiformis</name>
    <name type="common">Polychaete worm</name>
    <dbReference type="NCBI Taxonomy" id="6347"/>
    <lineage>
        <taxon>Eukaryota</taxon>
        <taxon>Metazoa</taxon>
        <taxon>Spiralia</taxon>
        <taxon>Lophotrochozoa</taxon>
        <taxon>Annelida</taxon>
        <taxon>Polychaeta</taxon>
        <taxon>Sedentaria</taxon>
        <taxon>Canalipalpata</taxon>
        <taxon>Sabellida</taxon>
        <taxon>Oweniida</taxon>
        <taxon>Oweniidae</taxon>
        <taxon>Owenia</taxon>
    </lineage>
</organism>
<dbReference type="Gene3D" id="1.25.10.10">
    <property type="entry name" value="Leucine-rich Repeat Variant"/>
    <property type="match status" value="1"/>
</dbReference>
<dbReference type="InterPro" id="IPR016024">
    <property type="entry name" value="ARM-type_fold"/>
</dbReference>
<gene>
    <name evidence="3" type="ORF">OFUS_LOCUS12917</name>
</gene>
<dbReference type="GO" id="GO:0043248">
    <property type="term" value="P:proteasome assembly"/>
    <property type="evidence" value="ECO:0007669"/>
    <property type="project" value="InterPro"/>
</dbReference>
<dbReference type="GO" id="GO:0005829">
    <property type="term" value="C:cytosol"/>
    <property type="evidence" value="ECO:0007669"/>
    <property type="project" value="TreeGrafter"/>
</dbReference>
<dbReference type="OrthoDB" id="10250600at2759"/>
<dbReference type="Proteomes" id="UP000749559">
    <property type="component" value="Unassembled WGS sequence"/>
</dbReference>
<keyword evidence="4" id="KW-1185">Reference proteome</keyword>
<dbReference type="InterPro" id="IPR019538">
    <property type="entry name" value="PSMD5"/>
</dbReference>
<sequence>NRYSEIMAERVSELLDSLPSSVDVIGSLHEIKTILNSLHPSTLKEIVPNVSFNTVFDCINSSESEVIEASSDVLQQLLQALEPLVVLTQFQTELILGMSHSNVKVRKLCLKQILCVAENDGSDLVPCEDVLIQVVRCLGDETLEVALLAAKILTTLGQNSAGVKVLFSGVILEELTSVMEKSDIIRYRVFEMVVNVASSSNKALTFASQAGFLNQLVNEIQKDDILIQLNCIELLKDLALHSHGLAYLEQQGVVTKLEIMMSQCDENPLMGFLLPGLIKFFGNVARIHPNEICDQFKAFTNTLFGLVTSPDQSLKGIAIETVGVIGERPEGKLALEKMSNQMDNAVKVIGGAIKSSPEEVRSRAIESASNLMALKLEDHTMELLAITENWFNRLIPKPLELLLEIVQQPLLELRVPTLTIISHLAVQPWGQTMLNNQPGFNEYILNRSTENTKEGKELKFLIAKNLIDSPSVPEIFGRPYLLRLREYHREGPFYVRAQAEVATEEDS</sequence>
<accession>A0A8J1TZI2</accession>
<dbReference type="AlphaFoldDB" id="A0A8J1TZI2"/>
<dbReference type="EMBL" id="CAIIXF020000006">
    <property type="protein sequence ID" value="CAH1787157.1"/>
    <property type="molecule type" value="Genomic_DNA"/>
</dbReference>
<dbReference type="PANTHER" id="PTHR13554:SF10">
    <property type="entry name" value="26S PROTEASOME NON-ATPASE REGULATORY SUBUNIT 5"/>
    <property type="match status" value="1"/>
</dbReference>
<comment type="similarity">
    <text evidence="1">Belongs to the proteasome subunit S5B/HSM3 family.</text>
</comment>
<name>A0A8J1TZI2_OWEFU</name>
<evidence type="ECO:0000256" key="1">
    <source>
        <dbReference type="ARBA" id="ARBA00006823"/>
    </source>
</evidence>
<comment type="caution">
    <text evidence="3">The sequence shown here is derived from an EMBL/GenBank/DDBJ whole genome shotgun (WGS) entry which is preliminary data.</text>
</comment>
<protein>
    <recommendedName>
        <fullName evidence="2">26S proteasome non-ATPase regulatory subunit 5</fullName>
    </recommendedName>
</protein>
<dbReference type="InterPro" id="IPR011989">
    <property type="entry name" value="ARM-like"/>
</dbReference>
<reference evidence="3" key="1">
    <citation type="submission" date="2022-03" db="EMBL/GenBank/DDBJ databases">
        <authorList>
            <person name="Martin C."/>
        </authorList>
    </citation>
    <scope>NUCLEOTIDE SEQUENCE</scope>
</reference>
<dbReference type="Pfam" id="PF10508">
    <property type="entry name" value="Proteasom_PSMB"/>
    <property type="match status" value="1"/>
</dbReference>
<feature type="non-terminal residue" evidence="3">
    <location>
        <position position="1"/>
    </location>
</feature>
<evidence type="ECO:0000313" key="3">
    <source>
        <dbReference type="EMBL" id="CAH1787157.1"/>
    </source>
</evidence>
<dbReference type="SUPFAM" id="SSF48371">
    <property type="entry name" value="ARM repeat"/>
    <property type="match status" value="1"/>
</dbReference>
<dbReference type="PANTHER" id="PTHR13554">
    <property type="entry name" value="26S PROTEASOME NON-ATPASE REGULATORY SUBUNIT 5-RELATED"/>
    <property type="match status" value="1"/>
</dbReference>
<proteinExistence type="inferred from homology"/>
<evidence type="ECO:0000256" key="2">
    <source>
        <dbReference type="ARBA" id="ARBA00014933"/>
    </source>
</evidence>
<evidence type="ECO:0000313" key="4">
    <source>
        <dbReference type="Proteomes" id="UP000749559"/>
    </source>
</evidence>